<evidence type="ECO:0000256" key="5">
    <source>
        <dbReference type="ARBA" id="ARBA00023163"/>
    </source>
</evidence>
<dbReference type="InterPro" id="IPR000792">
    <property type="entry name" value="Tscrpt_reg_LuxR_C"/>
</dbReference>
<name>A0A2T0AV43_9FIRM</name>
<reference evidence="10 11" key="1">
    <citation type="submission" date="2018-03" db="EMBL/GenBank/DDBJ databases">
        <title>Genome sequence of Moorella humiferrea DSM 23265.</title>
        <authorList>
            <person name="Poehlein A."/>
            <person name="Daniel R."/>
        </authorList>
    </citation>
    <scope>NUCLEOTIDE SEQUENCE [LARGE SCALE GENOMIC DNA]</scope>
    <source>
        <strain evidence="10 11">DSM 23265</strain>
    </source>
</reference>
<dbReference type="PRINTS" id="PR00038">
    <property type="entry name" value="HTHLUXR"/>
</dbReference>
<feature type="modified residue" description="4-aspartylphosphate" evidence="7">
    <location>
        <position position="55"/>
    </location>
</feature>
<dbReference type="SMART" id="SM00448">
    <property type="entry name" value="REC"/>
    <property type="match status" value="1"/>
</dbReference>
<evidence type="ECO:0000256" key="3">
    <source>
        <dbReference type="ARBA" id="ARBA00023015"/>
    </source>
</evidence>
<keyword evidence="2 7" id="KW-0597">Phosphoprotein</keyword>
<keyword evidence="5" id="KW-0804">Transcription</keyword>
<keyword evidence="3" id="KW-0805">Transcription regulation</keyword>
<dbReference type="InterPro" id="IPR016032">
    <property type="entry name" value="Sig_transdc_resp-reg_C-effctor"/>
</dbReference>
<dbReference type="InterPro" id="IPR001789">
    <property type="entry name" value="Sig_transdc_resp-reg_receiver"/>
</dbReference>
<evidence type="ECO:0000256" key="6">
    <source>
        <dbReference type="ARBA" id="ARBA00024867"/>
    </source>
</evidence>
<keyword evidence="4" id="KW-0238">DNA-binding</keyword>
<dbReference type="AlphaFoldDB" id="A0A2T0AV43"/>
<dbReference type="GO" id="GO:0000160">
    <property type="term" value="P:phosphorelay signal transduction system"/>
    <property type="evidence" value="ECO:0007669"/>
    <property type="project" value="InterPro"/>
</dbReference>
<dbReference type="GO" id="GO:0003677">
    <property type="term" value="F:DNA binding"/>
    <property type="evidence" value="ECO:0007669"/>
    <property type="project" value="UniProtKB-KW"/>
</dbReference>
<evidence type="ECO:0000256" key="4">
    <source>
        <dbReference type="ARBA" id="ARBA00023125"/>
    </source>
</evidence>
<dbReference type="PANTHER" id="PTHR43214:SF41">
    <property type="entry name" value="NITRATE_NITRITE RESPONSE REGULATOR PROTEIN NARP"/>
    <property type="match status" value="1"/>
</dbReference>
<dbReference type="RefSeq" id="WP_146127125.1">
    <property type="nucleotide sequence ID" value="NZ_CP136419.1"/>
</dbReference>
<dbReference type="OrthoDB" id="9779069at2"/>
<keyword evidence="11" id="KW-1185">Reference proteome</keyword>
<dbReference type="GO" id="GO:0006355">
    <property type="term" value="P:regulation of DNA-templated transcription"/>
    <property type="evidence" value="ECO:0007669"/>
    <property type="project" value="InterPro"/>
</dbReference>
<evidence type="ECO:0000313" key="11">
    <source>
        <dbReference type="Proteomes" id="UP000238415"/>
    </source>
</evidence>
<evidence type="ECO:0000259" key="8">
    <source>
        <dbReference type="PROSITE" id="PS50043"/>
    </source>
</evidence>
<dbReference type="InterPro" id="IPR039420">
    <property type="entry name" value="WalR-like"/>
</dbReference>
<dbReference type="Proteomes" id="UP000238415">
    <property type="component" value="Unassembled WGS sequence"/>
</dbReference>
<dbReference type="SUPFAM" id="SSF46894">
    <property type="entry name" value="C-terminal effector domain of the bipartite response regulators"/>
    <property type="match status" value="1"/>
</dbReference>
<dbReference type="PROSITE" id="PS50110">
    <property type="entry name" value="RESPONSE_REGULATORY"/>
    <property type="match status" value="1"/>
</dbReference>
<protein>
    <recommendedName>
        <fullName evidence="1">Stage 0 sporulation protein A homolog</fullName>
    </recommendedName>
</protein>
<evidence type="ECO:0000259" key="9">
    <source>
        <dbReference type="PROSITE" id="PS50110"/>
    </source>
</evidence>
<feature type="domain" description="Response regulatory" evidence="9">
    <location>
        <begin position="4"/>
        <end position="120"/>
    </location>
</feature>
<accession>A0A2T0AV43</accession>
<dbReference type="PROSITE" id="PS00622">
    <property type="entry name" value="HTH_LUXR_1"/>
    <property type="match status" value="1"/>
</dbReference>
<evidence type="ECO:0000256" key="2">
    <source>
        <dbReference type="ARBA" id="ARBA00022553"/>
    </source>
</evidence>
<gene>
    <name evidence="10" type="primary">nreC_2</name>
    <name evidence="10" type="ORF">MOHU_08400</name>
</gene>
<feature type="domain" description="HTH luxR-type" evidence="8">
    <location>
        <begin position="146"/>
        <end position="211"/>
    </location>
</feature>
<dbReference type="PROSITE" id="PS50043">
    <property type="entry name" value="HTH_LUXR_2"/>
    <property type="match status" value="1"/>
</dbReference>
<comment type="caution">
    <text evidence="10">The sequence shown here is derived from an EMBL/GenBank/DDBJ whole genome shotgun (WGS) entry which is preliminary data.</text>
</comment>
<dbReference type="InterPro" id="IPR011006">
    <property type="entry name" value="CheY-like_superfamily"/>
</dbReference>
<dbReference type="PANTHER" id="PTHR43214">
    <property type="entry name" value="TWO-COMPONENT RESPONSE REGULATOR"/>
    <property type="match status" value="1"/>
</dbReference>
<evidence type="ECO:0000256" key="1">
    <source>
        <dbReference type="ARBA" id="ARBA00018672"/>
    </source>
</evidence>
<dbReference type="InterPro" id="IPR058245">
    <property type="entry name" value="NreC/VraR/RcsB-like_REC"/>
</dbReference>
<dbReference type="CDD" id="cd17535">
    <property type="entry name" value="REC_NarL-like"/>
    <property type="match status" value="1"/>
</dbReference>
<dbReference type="Gene3D" id="3.40.50.2300">
    <property type="match status" value="1"/>
</dbReference>
<comment type="function">
    <text evidence="6">May play the central regulatory role in sporulation. It may be an element of the effector pathway responsible for the activation of sporulation genes in response to nutritional stress. Spo0A may act in concert with spo0H (a sigma factor) to control the expression of some genes that are critical to the sporulation process.</text>
</comment>
<dbReference type="SUPFAM" id="SSF52172">
    <property type="entry name" value="CheY-like"/>
    <property type="match status" value="1"/>
</dbReference>
<organism evidence="10 11">
    <name type="scientific">Neomoorella humiferrea</name>
    <dbReference type="NCBI Taxonomy" id="676965"/>
    <lineage>
        <taxon>Bacteria</taxon>
        <taxon>Bacillati</taxon>
        <taxon>Bacillota</taxon>
        <taxon>Clostridia</taxon>
        <taxon>Neomoorellales</taxon>
        <taxon>Neomoorellaceae</taxon>
        <taxon>Neomoorella</taxon>
    </lineage>
</organism>
<dbReference type="Pfam" id="PF00072">
    <property type="entry name" value="Response_reg"/>
    <property type="match status" value="1"/>
</dbReference>
<dbReference type="EMBL" id="PVXM01000009">
    <property type="protein sequence ID" value="PRR74427.1"/>
    <property type="molecule type" value="Genomic_DNA"/>
</dbReference>
<dbReference type="Pfam" id="PF00196">
    <property type="entry name" value="GerE"/>
    <property type="match status" value="1"/>
</dbReference>
<sequence length="215" mass="24151">MAIKVLIVDDHTLFRAGLKALLSFQEDIRVIGEAGNGEEALKLIRCLNPDVVLLDIAMPGLDGLAVTRQIKDYNEGIKVLILTQHENREYLLPALKMGASGYVLKRAAADELVAAIRSLYAGKAFLDPAITETVLADYRYGGMMEETDELDTLTEREREILILLAQGRTNREIAGLLHISSKTVDFHRTNLMRKLNLHNRIELTKYAWRRGLVKP</sequence>
<evidence type="ECO:0000313" key="10">
    <source>
        <dbReference type="EMBL" id="PRR74427.1"/>
    </source>
</evidence>
<dbReference type="CDD" id="cd06170">
    <property type="entry name" value="LuxR_C_like"/>
    <property type="match status" value="1"/>
</dbReference>
<proteinExistence type="predicted"/>
<evidence type="ECO:0000256" key="7">
    <source>
        <dbReference type="PROSITE-ProRule" id="PRU00169"/>
    </source>
</evidence>
<dbReference type="SMART" id="SM00421">
    <property type="entry name" value="HTH_LUXR"/>
    <property type="match status" value="1"/>
</dbReference>